<dbReference type="Proteomes" id="UP000233556">
    <property type="component" value="Unassembled WGS sequence"/>
</dbReference>
<dbReference type="GO" id="GO:0000428">
    <property type="term" value="C:DNA-directed RNA polymerase complex"/>
    <property type="evidence" value="ECO:0007669"/>
    <property type="project" value="UniProtKB-KW"/>
</dbReference>
<organism evidence="6 7">
    <name type="scientific">Limosa lapponica baueri</name>
    <dbReference type="NCBI Taxonomy" id="1758121"/>
    <lineage>
        <taxon>Eukaryota</taxon>
        <taxon>Metazoa</taxon>
        <taxon>Chordata</taxon>
        <taxon>Craniata</taxon>
        <taxon>Vertebrata</taxon>
        <taxon>Euteleostomi</taxon>
        <taxon>Archelosauria</taxon>
        <taxon>Archosauria</taxon>
        <taxon>Dinosauria</taxon>
        <taxon>Saurischia</taxon>
        <taxon>Theropoda</taxon>
        <taxon>Coelurosauria</taxon>
        <taxon>Aves</taxon>
        <taxon>Neognathae</taxon>
        <taxon>Neoaves</taxon>
        <taxon>Charadriiformes</taxon>
        <taxon>Scolopacidae</taxon>
        <taxon>Limosa</taxon>
    </lineage>
</organism>
<evidence type="ECO:0000313" key="6">
    <source>
        <dbReference type="EMBL" id="PKU39197.1"/>
    </source>
</evidence>
<dbReference type="AlphaFoldDB" id="A0A2I0TZD9"/>
<dbReference type="GO" id="GO:0005730">
    <property type="term" value="C:nucleolus"/>
    <property type="evidence" value="ECO:0007669"/>
    <property type="project" value="UniProtKB-SubCell"/>
</dbReference>
<dbReference type="Pfam" id="PF06870">
    <property type="entry name" value="RNA_pol_I_A49"/>
    <property type="match status" value="1"/>
</dbReference>
<evidence type="ECO:0000313" key="7">
    <source>
        <dbReference type="Proteomes" id="UP000233556"/>
    </source>
</evidence>
<name>A0A2I0TZD9_LIMLA</name>
<dbReference type="InterPro" id="IPR009668">
    <property type="entry name" value="RNA_pol-assoc_fac_A49-like"/>
</dbReference>
<dbReference type="OrthoDB" id="532500at2759"/>
<protein>
    <submittedName>
        <fullName evidence="6">Dna-directed rna polymerase i subunit rpa49</fullName>
    </submittedName>
</protein>
<dbReference type="GO" id="GO:0003677">
    <property type="term" value="F:DNA binding"/>
    <property type="evidence" value="ECO:0007669"/>
    <property type="project" value="InterPro"/>
</dbReference>
<gene>
    <name evidence="6" type="ORF">llap_10506</name>
</gene>
<sequence length="96" mass="11131">MRFTVYRNRDTAHPRTKHRRILVSETERLSYVGNNFDSGVPKCNSLCRYFVGVLDKDSGQMEVYNAEIFNMQPLLSAWRREGTLHSPSKALHDVTN</sequence>
<keyword evidence="5" id="KW-0539">Nucleus</keyword>
<reference evidence="7" key="2">
    <citation type="submission" date="2017-12" db="EMBL/GenBank/DDBJ databases">
        <title>Genome sequence of the Bar-tailed Godwit (Limosa lapponica baueri).</title>
        <authorList>
            <person name="Lima N.C.B."/>
            <person name="Parody-Merino A.M."/>
            <person name="Battley P.F."/>
            <person name="Fidler A.E."/>
            <person name="Prosdocimi F."/>
        </authorList>
    </citation>
    <scope>NUCLEOTIDE SEQUENCE [LARGE SCALE GENOMIC DNA]</scope>
</reference>
<comment type="similarity">
    <text evidence="2">Belongs to the eukaryotic RPA49/POLR1E RNA polymerase subunit family.</text>
</comment>
<evidence type="ECO:0000256" key="1">
    <source>
        <dbReference type="ARBA" id="ARBA00004604"/>
    </source>
</evidence>
<evidence type="ECO:0000256" key="2">
    <source>
        <dbReference type="ARBA" id="ARBA00009430"/>
    </source>
</evidence>
<dbReference type="GO" id="GO:0006351">
    <property type="term" value="P:DNA-templated transcription"/>
    <property type="evidence" value="ECO:0007669"/>
    <property type="project" value="InterPro"/>
</dbReference>
<dbReference type="PANTHER" id="PTHR14440">
    <property type="entry name" value="DNA-DIRECTED RNA POLYMERASE I SUBUNIT RPA49"/>
    <property type="match status" value="1"/>
</dbReference>
<proteinExistence type="inferred from homology"/>
<accession>A0A2I0TZD9</accession>
<comment type="subcellular location">
    <subcellularLocation>
        <location evidence="1">Nucleus</location>
        <location evidence="1">Nucleolus</location>
    </subcellularLocation>
</comment>
<keyword evidence="3 6" id="KW-0240">DNA-directed RNA polymerase</keyword>
<evidence type="ECO:0000256" key="5">
    <source>
        <dbReference type="ARBA" id="ARBA00023242"/>
    </source>
</evidence>
<keyword evidence="4" id="KW-0804">Transcription</keyword>
<reference evidence="7" key="1">
    <citation type="submission" date="2017-11" db="EMBL/GenBank/DDBJ databases">
        <authorList>
            <person name="Lima N.C."/>
            <person name="Parody-Merino A.M."/>
            <person name="Battley P.F."/>
            <person name="Fidler A.E."/>
            <person name="Prosdocimi F."/>
        </authorList>
    </citation>
    <scope>NUCLEOTIDE SEQUENCE [LARGE SCALE GENOMIC DNA]</scope>
</reference>
<dbReference type="EMBL" id="KZ506545">
    <property type="protein sequence ID" value="PKU39197.1"/>
    <property type="molecule type" value="Genomic_DNA"/>
</dbReference>
<evidence type="ECO:0000256" key="3">
    <source>
        <dbReference type="ARBA" id="ARBA00022478"/>
    </source>
</evidence>
<evidence type="ECO:0000256" key="4">
    <source>
        <dbReference type="ARBA" id="ARBA00023163"/>
    </source>
</evidence>
<keyword evidence="7" id="KW-1185">Reference proteome</keyword>